<organism evidence="3 4">
    <name type="scientific">Talaromyces proteolyticus</name>
    <dbReference type="NCBI Taxonomy" id="1131652"/>
    <lineage>
        <taxon>Eukaryota</taxon>
        <taxon>Fungi</taxon>
        <taxon>Dikarya</taxon>
        <taxon>Ascomycota</taxon>
        <taxon>Pezizomycotina</taxon>
        <taxon>Eurotiomycetes</taxon>
        <taxon>Eurotiomycetidae</taxon>
        <taxon>Eurotiales</taxon>
        <taxon>Trichocomaceae</taxon>
        <taxon>Talaromyces</taxon>
        <taxon>Talaromyces sect. Bacilispori</taxon>
    </lineage>
</organism>
<evidence type="ECO:0000313" key="4">
    <source>
        <dbReference type="Proteomes" id="UP001201262"/>
    </source>
</evidence>
<reference evidence="3" key="1">
    <citation type="submission" date="2021-12" db="EMBL/GenBank/DDBJ databases">
        <title>Convergent genome expansion in fungi linked to evolution of root-endophyte symbiosis.</title>
        <authorList>
            <consortium name="DOE Joint Genome Institute"/>
            <person name="Ke Y.-H."/>
            <person name="Bonito G."/>
            <person name="Liao H.-L."/>
            <person name="Looney B."/>
            <person name="Rojas-Flechas A."/>
            <person name="Nash J."/>
            <person name="Hameed K."/>
            <person name="Schadt C."/>
            <person name="Martin F."/>
            <person name="Crous P.W."/>
            <person name="Miettinen O."/>
            <person name="Magnuson J.K."/>
            <person name="Labbe J."/>
            <person name="Jacobson D."/>
            <person name="Doktycz M.J."/>
            <person name="Veneault-Fourrey C."/>
            <person name="Kuo A."/>
            <person name="Mondo S."/>
            <person name="Calhoun S."/>
            <person name="Riley R."/>
            <person name="Ohm R."/>
            <person name="LaButti K."/>
            <person name="Andreopoulos B."/>
            <person name="Pangilinan J."/>
            <person name="Nolan M."/>
            <person name="Tritt A."/>
            <person name="Clum A."/>
            <person name="Lipzen A."/>
            <person name="Daum C."/>
            <person name="Barry K."/>
            <person name="Grigoriev I.V."/>
            <person name="Vilgalys R."/>
        </authorList>
    </citation>
    <scope>NUCLEOTIDE SEQUENCE</scope>
    <source>
        <strain evidence="3">PMI_201</strain>
    </source>
</reference>
<dbReference type="Pfam" id="PF14021">
    <property type="entry name" value="TNT"/>
    <property type="match status" value="1"/>
</dbReference>
<keyword evidence="4" id="KW-1185">Reference proteome</keyword>
<dbReference type="Proteomes" id="UP001201262">
    <property type="component" value="Unassembled WGS sequence"/>
</dbReference>
<name>A0AAD4KYA2_9EURO</name>
<dbReference type="PANTHER" id="PTHR42059:SF1">
    <property type="entry name" value="TNT DOMAIN-CONTAINING PROTEIN"/>
    <property type="match status" value="1"/>
</dbReference>
<dbReference type="InterPro" id="IPR053024">
    <property type="entry name" value="Fungal_surface_NADase"/>
</dbReference>
<comment type="caution">
    <text evidence="3">The sequence shown here is derived from an EMBL/GenBank/DDBJ whole genome shotgun (WGS) entry which is preliminary data.</text>
</comment>
<keyword evidence="1" id="KW-0732">Signal</keyword>
<dbReference type="GeneID" id="70251925"/>
<feature type="chain" id="PRO_5041944821" description="TNT domain-containing protein" evidence="1">
    <location>
        <begin position="23"/>
        <end position="219"/>
    </location>
</feature>
<feature type="signal peptide" evidence="1">
    <location>
        <begin position="1"/>
        <end position="22"/>
    </location>
</feature>
<sequence length="219" mass="24264">MLFNIVCTIAFCHFLLIGRVLAQTPTTTVPAFSRCTSPCPTETPVGQPDPRFVCGDNRLGPVDLPSEPPIAEMLGGYEQFGGLCPRDYFYHWFSDINQHYINPPGNGFLLDAYNRSMYTEVTIPVGTLLDRFGGLNASYLSILGTDYVRRSISPGNLSRRNSTTAAIYYVFNVTQPIPAQYGRSAPWYGQPGGELQYYLPNSSTQILIDQGSLELIESL</sequence>
<proteinExistence type="predicted"/>
<evidence type="ECO:0000313" key="3">
    <source>
        <dbReference type="EMBL" id="KAH8703780.1"/>
    </source>
</evidence>
<dbReference type="PANTHER" id="PTHR42059">
    <property type="entry name" value="TNT DOMAIN-CONTAINING PROTEIN"/>
    <property type="match status" value="1"/>
</dbReference>
<dbReference type="InterPro" id="IPR025331">
    <property type="entry name" value="TNT"/>
</dbReference>
<dbReference type="AlphaFoldDB" id="A0AAD4KYA2"/>
<dbReference type="EMBL" id="JAJTJA010000002">
    <property type="protein sequence ID" value="KAH8703780.1"/>
    <property type="molecule type" value="Genomic_DNA"/>
</dbReference>
<evidence type="ECO:0000256" key="1">
    <source>
        <dbReference type="SAM" id="SignalP"/>
    </source>
</evidence>
<evidence type="ECO:0000259" key="2">
    <source>
        <dbReference type="Pfam" id="PF14021"/>
    </source>
</evidence>
<feature type="domain" description="TNT" evidence="2">
    <location>
        <begin position="122"/>
        <end position="215"/>
    </location>
</feature>
<dbReference type="RefSeq" id="XP_046076798.1">
    <property type="nucleotide sequence ID" value="XM_046221638.1"/>
</dbReference>
<gene>
    <name evidence="3" type="ORF">BGW36DRAFT_444309</name>
</gene>
<accession>A0AAD4KYA2</accession>
<protein>
    <recommendedName>
        <fullName evidence="2">TNT domain-containing protein</fullName>
    </recommendedName>
</protein>
<dbReference type="GO" id="GO:0050135">
    <property type="term" value="F:NADP+ nucleosidase activity"/>
    <property type="evidence" value="ECO:0007669"/>
    <property type="project" value="InterPro"/>
</dbReference>